<evidence type="ECO:0000313" key="4">
    <source>
        <dbReference type="EMBL" id="GEO04929.1"/>
    </source>
</evidence>
<feature type="region of interest" description="Disordered" evidence="1">
    <location>
        <begin position="69"/>
        <end position="97"/>
    </location>
</feature>
<name>A0A512AYY9_9BACT</name>
<evidence type="ECO:0000259" key="3">
    <source>
        <dbReference type="Pfam" id="PF13349"/>
    </source>
</evidence>
<feature type="chain" id="PRO_5022093051" description="DUF4097 domain-containing protein" evidence="2">
    <location>
        <begin position="25"/>
        <end position="285"/>
    </location>
</feature>
<proteinExistence type="predicted"/>
<comment type="caution">
    <text evidence="4">The sequence shown here is derived from an EMBL/GenBank/DDBJ whole genome shotgun (WGS) entry which is preliminary data.</text>
</comment>
<organism evidence="4 5">
    <name type="scientific">Adhaeribacter aerolatus</name>
    <dbReference type="NCBI Taxonomy" id="670289"/>
    <lineage>
        <taxon>Bacteria</taxon>
        <taxon>Pseudomonadati</taxon>
        <taxon>Bacteroidota</taxon>
        <taxon>Cytophagia</taxon>
        <taxon>Cytophagales</taxon>
        <taxon>Hymenobacteraceae</taxon>
        <taxon>Adhaeribacter</taxon>
    </lineage>
</organism>
<accession>A0A512AYY9</accession>
<keyword evidence="5" id="KW-1185">Reference proteome</keyword>
<keyword evidence="2" id="KW-0732">Signal</keyword>
<dbReference type="AlphaFoldDB" id="A0A512AYY9"/>
<feature type="signal peptide" evidence="2">
    <location>
        <begin position="1"/>
        <end position="24"/>
    </location>
</feature>
<protein>
    <recommendedName>
        <fullName evidence="3">DUF4097 domain-containing protein</fullName>
    </recommendedName>
</protein>
<dbReference type="RefSeq" id="WP_146898186.1">
    <property type="nucleotide sequence ID" value="NZ_BJYS01000018.1"/>
</dbReference>
<dbReference type="OrthoDB" id="787698at2"/>
<evidence type="ECO:0000313" key="5">
    <source>
        <dbReference type="Proteomes" id="UP000321532"/>
    </source>
</evidence>
<dbReference type="Pfam" id="PF13349">
    <property type="entry name" value="DUF4097"/>
    <property type="match status" value="1"/>
</dbReference>
<dbReference type="InterPro" id="IPR025164">
    <property type="entry name" value="Toastrack_DUF4097"/>
</dbReference>
<sequence length="285" mass="31039">MKTYRKSLLAVVCLLVSVLTAAKAQNNDSEKIQIPLSQPNKPGTLRANLLNGSITVTGHKGKDVVVTYNSRDGKNKERPRDKDESQGLRRIQNTATGLEVREENNTVTVKTDAFNRTVDLQIQVPYDFSVKLKTLNDGVLLVEDVNGELDLDNLNGNINLRNVAGSASASTLNGDIVASFKKVTPNMPMAFSSLNGKIDVTLPPSAKFNAKLKSDNGEVFTDFDMAMDKGGKAEGAVPPNNFRGGDVRPGTRIYLDKWLTGKINGGGPEILFKNFNGNIYIRKSK</sequence>
<evidence type="ECO:0000256" key="2">
    <source>
        <dbReference type="SAM" id="SignalP"/>
    </source>
</evidence>
<feature type="compositionally biased region" description="Basic and acidic residues" evidence="1">
    <location>
        <begin position="71"/>
        <end position="87"/>
    </location>
</feature>
<feature type="domain" description="DUF4097" evidence="3">
    <location>
        <begin position="105"/>
        <end position="235"/>
    </location>
</feature>
<reference evidence="4 5" key="1">
    <citation type="submission" date="2019-07" db="EMBL/GenBank/DDBJ databases">
        <title>Whole genome shotgun sequence of Adhaeribacter aerolatus NBRC 106133.</title>
        <authorList>
            <person name="Hosoyama A."/>
            <person name="Uohara A."/>
            <person name="Ohji S."/>
            <person name="Ichikawa N."/>
        </authorList>
    </citation>
    <scope>NUCLEOTIDE SEQUENCE [LARGE SCALE GENOMIC DNA]</scope>
    <source>
        <strain evidence="4 5">NBRC 106133</strain>
    </source>
</reference>
<gene>
    <name evidence="4" type="ORF">AAE02nite_25930</name>
</gene>
<evidence type="ECO:0000256" key="1">
    <source>
        <dbReference type="SAM" id="MobiDB-lite"/>
    </source>
</evidence>
<dbReference type="EMBL" id="BJYS01000018">
    <property type="protein sequence ID" value="GEO04929.1"/>
    <property type="molecule type" value="Genomic_DNA"/>
</dbReference>
<dbReference type="Proteomes" id="UP000321532">
    <property type="component" value="Unassembled WGS sequence"/>
</dbReference>